<evidence type="ECO:0000313" key="5">
    <source>
        <dbReference type="Proteomes" id="UP000675379"/>
    </source>
</evidence>
<dbReference type="GO" id="GO:0006935">
    <property type="term" value="P:chemotaxis"/>
    <property type="evidence" value="ECO:0007669"/>
    <property type="project" value="UniProtKB-UniRule"/>
</dbReference>
<dbReference type="AlphaFoldDB" id="A0A941CPR1"/>
<dbReference type="Pfam" id="PF03975">
    <property type="entry name" value="CheD"/>
    <property type="match status" value="1"/>
</dbReference>
<keyword evidence="5" id="KW-1185">Reference proteome</keyword>
<name>A0A941CPR1_9CLOT</name>
<comment type="similarity">
    <text evidence="3">Belongs to the CheD family.</text>
</comment>
<dbReference type="Gene3D" id="3.30.1330.200">
    <property type="match status" value="1"/>
</dbReference>
<keyword evidence="1 3" id="KW-0145">Chemotaxis</keyword>
<proteinExistence type="inferred from homology"/>
<dbReference type="RefSeq" id="WP_211800704.1">
    <property type="nucleotide sequence ID" value="NZ_JAGSCS010000006.1"/>
</dbReference>
<dbReference type="PANTHER" id="PTHR35147:SF1">
    <property type="entry name" value="CHEMORECEPTOR GLUTAMINE DEAMIDASE CHED-RELATED"/>
    <property type="match status" value="1"/>
</dbReference>
<dbReference type="EC" id="3.5.1.44" evidence="3"/>
<sequence>MENQWKVGIGDYKVTKDPDSLITLGLGSCVGIALYDRTRKIGGLSHIMLPDSTAFSREVKPGKFADLAIPLMVEELTAQGTLKRNLVAKIAGGASMFNFPDRKLSSDIGRRNVEAVERVLTELEIPIIGRHTGGSAGRTMVVDLADFQVDIRMAAKNIITL</sequence>
<evidence type="ECO:0000256" key="3">
    <source>
        <dbReference type="HAMAP-Rule" id="MF_01440"/>
    </source>
</evidence>
<dbReference type="InterPro" id="IPR005659">
    <property type="entry name" value="Chemorcpt_Glu_NH3ase_CheD"/>
</dbReference>
<comment type="catalytic activity">
    <reaction evidence="3">
        <text>L-glutaminyl-[protein] + H2O = L-glutamyl-[protein] + NH4(+)</text>
        <dbReference type="Rhea" id="RHEA:16441"/>
        <dbReference type="Rhea" id="RHEA-COMP:10207"/>
        <dbReference type="Rhea" id="RHEA-COMP:10208"/>
        <dbReference type="ChEBI" id="CHEBI:15377"/>
        <dbReference type="ChEBI" id="CHEBI:28938"/>
        <dbReference type="ChEBI" id="CHEBI:29973"/>
        <dbReference type="ChEBI" id="CHEBI:30011"/>
        <dbReference type="EC" id="3.5.1.44"/>
    </reaction>
</comment>
<dbReference type="CDD" id="cd16352">
    <property type="entry name" value="CheD"/>
    <property type="match status" value="1"/>
</dbReference>
<keyword evidence="2 3" id="KW-0378">Hydrolase</keyword>
<dbReference type="HAMAP" id="MF_01440">
    <property type="entry name" value="CheD"/>
    <property type="match status" value="1"/>
</dbReference>
<protein>
    <recommendedName>
        <fullName evidence="3">Probable chemoreceptor glutamine deamidase CheD</fullName>
        <ecNumber evidence="3">3.5.1.44</ecNumber>
    </recommendedName>
</protein>
<dbReference type="Proteomes" id="UP000675379">
    <property type="component" value="Unassembled WGS sequence"/>
</dbReference>
<gene>
    <name evidence="3" type="primary">cheD</name>
    <name evidence="4" type="ORF">KCG48_06490</name>
</gene>
<comment type="function">
    <text evidence="3">Probably deamidates glutamine residues to glutamate on methyl-accepting chemotaxis receptors (MCPs), playing an important role in chemotaxis.</text>
</comment>
<accession>A0A941CPR1</accession>
<dbReference type="EMBL" id="JAGSCS010000006">
    <property type="protein sequence ID" value="MBR0575987.1"/>
    <property type="molecule type" value="Genomic_DNA"/>
</dbReference>
<evidence type="ECO:0000256" key="1">
    <source>
        <dbReference type="ARBA" id="ARBA00022500"/>
    </source>
</evidence>
<reference evidence="4" key="1">
    <citation type="submission" date="2021-04" db="EMBL/GenBank/DDBJ databases">
        <title>Proteiniclasticum sedimins sp. nov., an obligate anaerobic bacterium isolated from anaerobic sludge.</title>
        <authorList>
            <person name="Liu J."/>
        </authorList>
    </citation>
    <scope>NUCLEOTIDE SEQUENCE</scope>
    <source>
        <strain evidence="4">BAD-10</strain>
    </source>
</reference>
<dbReference type="SUPFAM" id="SSF64438">
    <property type="entry name" value="CNF1/YfiH-like putative cysteine hydrolases"/>
    <property type="match status" value="1"/>
</dbReference>
<dbReference type="PANTHER" id="PTHR35147">
    <property type="entry name" value="CHEMORECEPTOR GLUTAMINE DEAMIDASE CHED-RELATED"/>
    <property type="match status" value="1"/>
</dbReference>
<dbReference type="InterPro" id="IPR011324">
    <property type="entry name" value="Cytotoxic_necrot_fac-like_cat"/>
</dbReference>
<organism evidence="4 5">
    <name type="scientific">Proteiniclasticum sediminis</name>
    <dbReference type="NCBI Taxonomy" id="2804028"/>
    <lineage>
        <taxon>Bacteria</taxon>
        <taxon>Bacillati</taxon>
        <taxon>Bacillota</taxon>
        <taxon>Clostridia</taxon>
        <taxon>Eubacteriales</taxon>
        <taxon>Clostridiaceae</taxon>
        <taxon>Proteiniclasticum</taxon>
    </lineage>
</organism>
<evidence type="ECO:0000256" key="2">
    <source>
        <dbReference type="ARBA" id="ARBA00022801"/>
    </source>
</evidence>
<comment type="caution">
    <text evidence="4">The sequence shown here is derived from an EMBL/GenBank/DDBJ whole genome shotgun (WGS) entry which is preliminary data.</text>
</comment>
<dbReference type="InterPro" id="IPR038592">
    <property type="entry name" value="CheD-like_sf"/>
</dbReference>
<evidence type="ECO:0000313" key="4">
    <source>
        <dbReference type="EMBL" id="MBR0575987.1"/>
    </source>
</evidence>
<dbReference type="GO" id="GO:0050568">
    <property type="term" value="F:protein-glutamine glutaminase activity"/>
    <property type="evidence" value="ECO:0007669"/>
    <property type="project" value="UniProtKB-UniRule"/>
</dbReference>